<keyword evidence="5 6" id="KW-0472">Membrane</keyword>
<comment type="subcellular location">
    <subcellularLocation>
        <location evidence="1">Cell membrane</location>
        <topology evidence="1">Multi-pass membrane protein</topology>
    </subcellularLocation>
</comment>
<evidence type="ECO:0000256" key="3">
    <source>
        <dbReference type="ARBA" id="ARBA00022692"/>
    </source>
</evidence>
<evidence type="ECO:0000256" key="6">
    <source>
        <dbReference type="SAM" id="Phobius"/>
    </source>
</evidence>
<evidence type="ECO:0000313" key="7">
    <source>
        <dbReference type="EMBL" id="OIQ88465.1"/>
    </source>
</evidence>
<dbReference type="GO" id="GO:0005886">
    <property type="term" value="C:plasma membrane"/>
    <property type="evidence" value="ECO:0007669"/>
    <property type="project" value="UniProtKB-SubCell"/>
</dbReference>
<feature type="transmembrane region" description="Helical" evidence="6">
    <location>
        <begin position="35"/>
        <end position="56"/>
    </location>
</feature>
<feature type="transmembrane region" description="Helical" evidence="6">
    <location>
        <begin position="62"/>
        <end position="81"/>
    </location>
</feature>
<keyword evidence="4 6" id="KW-1133">Transmembrane helix</keyword>
<gene>
    <name evidence="7" type="ORF">GALL_296470</name>
</gene>
<dbReference type="Pfam" id="PF03899">
    <property type="entry name" value="ATP-synt_I"/>
    <property type="match status" value="1"/>
</dbReference>
<dbReference type="AlphaFoldDB" id="A0A1J5QXN2"/>
<name>A0A1J5QXN2_9ZZZZ</name>
<evidence type="ECO:0000256" key="4">
    <source>
        <dbReference type="ARBA" id="ARBA00022989"/>
    </source>
</evidence>
<dbReference type="EMBL" id="MLJW01000371">
    <property type="protein sequence ID" value="OIQ88465.1"/>
    <property type="molecule type" value="Genomic_DNA"/>
</dbReference>
<proteinExistence type="predicted"/>
<protein>
    <submittedName>
        <fullName evidence="7">F0F1 ATP synthase subunit I</fullName>
    </submittedName>
</protein>
<sequence length="153" mass="16419">MHATDSWQDDDAESRPPLSREQAQQLLVAKPGVSVWRVIALQGLVAALVAAAAWLLGGVAAALSALWGGAIVALPAALFAGGMRRWLINLPPAYALFGFAFGELLKIALTVVLLVLAPRVLTSQLHWPALLVGLVVTLQVYWVALLLRGRRKR</sequence>
<evidence type="ECO:0000256" key="2">
    <source>
        <dbReference type="ARBA" id="ARBA00022475"/>
    </source>
</evidence>
<keyword evidence="3 6" id="KW-0812">Transmembrane</keyword>
<accession>A0A1J5QXN2</accession>
<organism evidence="7">
    <name type="scientific">mine drainage metagenome</name>
    <dbReference type="NCBI Taxonomy" id="410659"/>
    <lineage>
        <taxon>unclassified sequences</taxon>
        <taxon>metagenomes</taxon>
        <taxon>ecological metagenomes</taxon>
    </lineage>
</organism>
<dbReference type="InterPro" id="IPR005598">
    <property type="entry name" value="ATP_synth_I"/>
</dbReference>
<evidence type="ECO:0000256" key="1">
    <source>
        <dbReference type="ARBA" id="ARBA00004651"/>
    </source>
</evidence>
<comment type="caution">
    <text evidence="7">The sequence shown here is derived from an EMBL/GenBank/DDBJ whole genome shotgun (WGS) entry which is preliminary data.</text>
</comment>
<feature type="transmembrane region" description="Helical" evidence="6">
    <location>
        <begin position="93"/>
        <end position="117"/>
    </location>
</feature>
<evidence type="ECO:0000256" key="5">
    <source>
        <dbReference type="ARBA" id="ARBA00023136"/>
    </source>
</evidence>
<feature type="transmembrane region" description="Helical" evidence="6">
    <location>
        <begin position="129"/>
        <end position="147"/>
    </location>
</feature>
<reference evidence="7" key="1">
    <citation type="submission" date="2016-10" db="EMBL/GenBank/DDBJ databases">
        <title>Sequence of Gallionella enrichment culture.</title>
        <authorList>
            <person name="Poehlein A."/>
            <person name="Muehling M."/>
            <person name="Daniel R."/>
        </authorList>
    </citation>
    <scope>NUCLEOTIDE SEQUENCE</scope>
</reference>
<keyword evidence="2" id="KW-1003">Cell membrane</keyword>